<dbReference type="SMART" id="SM00342">
    <property type="entry name" value="HTH_ARAC"/>
    <property type="match status" value="1"/>
</dbReference>
<dbReference type="InterPro" id="IPR011123">
    <property type="entry name" value="Y_Y_Y"/>
</dbReference>
<evidence type="ECO:0000256" key="7">
    <source>
        <dbReference type="PROSITE-ProRule" id="PRU00169"/>
    </source>
</evidence>
<dbReference type="InterPro" id="IPR003594">
    <property type="entry name" value="HATPase_dom"/>
</dbReference>
<dbReference type="CDD" id="cd00146">
    <property type="entry name" value="PKD"/>
    <property type="match status" value="1"/>
</dbReference>
<keyword evidence="8" id="KW-0472">Membrane</keyword>
<dbReference type="Gene3D" id="1.10.287.130">
    <property type="match status" value="1"/>
</dbReference>
<comment type="caution">
    <text evidence="12">The sequence shown here is derived from an EMBL/GenBank/DDBJ whole genome shotgun (WGS) entry which is preliminary data.</text>
</comment>
<dbReference type="Gene3D" id="3.40.50.2300">
    <property type="match status" value="1"/>
</dbReference>
<dbReference type="SUPFAM" id="SSF47384">
    <property type="entry name" value="Homodimeric domain of signal transducing histidine kinase"/>
    <property type="match status" value="1"/>
</dbReference>
<dbReference type="InterPro" id="IPR003661">
    <property type="entry name" value="HisK_dim/P_dom"/>
</dbReference>
<dbReference type="Gene3D" id="2.130.10.10">
    <property type="entry name" value="YVTN repeat-like/Quinoprotein amine dehydrogenase"/>
    <property type="match status" value="2"/>
</dbReference>
<keyword evidence="6" id="KW-0804">Transcription</keyword>
<dbReference type="Gene3D" id="3.30.565.10">
    <property type="entry name" value="Histidine kinase-like ATPase, C-terminal domain"/>
    <property type="match status" value="1"/>
</dbReference>
<keyword evidence="8" id="KW-0812">Transmembrane</keyword>
<sequence>MNRTRFIYIIVCLLCTVTLVQGVENKILFNRLDVNNGLSSNEVTCIYKDRKGFMWFGSSSGLSRFDGYEFRAFRHEVDGALFSEAYVTQITETADRNLWISYEDGKVGVYNPVKNIFLTLEEARKELGLPANISGVFQGKDLQLIFSTSDNQLYAYDYSTGKAVVYPVDPSEGQVCDVYQKGEILYVIHTSGVIEMIDLQQGKSILKNDHLKKACKARRFMLFVDSDNEIWVYPDPESYGGLYRFTPRNGRWKQYNTSSPLPLNSSLIRGVEEDSEGVIWIAADHGGLNLLDKKTETIRYLKNNPFDLRSISQNSVISLYKDDTGIIWTGTYKNGINYYHESIFKFRSLRYPVMEAEDAEINDCNCVLEDRSGNLWIGTNGNGLLYYNRTTGQYRKYRHDPADPSSISSNIVVCLENDASGNLWIGTYVGGLDCFDGNRFKHYRPQTDSLKELSNNSVYSLYADEVGNLWIGTLGGGMDCLELKTGEWSHFHSGDPENPLGSDYIYSISKGNKDELLIGTSLGVNMLDTKSGRVSSFKGEMNRGKVFNDKAINTVYRDSRNLLWIGSNNGLTVYDPSHDKLYQLDKTNGLPDNDIMSIREDDTYVLWLGTKNGLLQLTPHYKKDGTYRFNCVTYYENEGVQGRVFNRNSVCRSASGELIFGGTNGLTVFNPSRIKYNFYPPAVAVTGFLVQNDQILPGQPYNGRIILQDDISYCNELSLQYDERSFSLNIAALSYFLPEKNRFSYIMEGFDKKWATIDAVNRNITYTNLSPGTYTFLLKAENNDGVWGQEPIKLKITIMPPFWATNWAIFLYCILAAIIVFAIIRGILHIQKRKFEKEQERIRANQLHEMDEMKLRFFTNVSHEFRTPLSLIITPIEKLMKSESNPENQMILKLIYQNANQLLRLVNQLLDFRKIDVQGVQLLLSSGDIVLFVRNITYSFKELSEKKNIRFSYTTSFPSLVMKFDTDKVFKIVSNLLSNAFKFTPEGGEISVNLSMQQDEEGKSMLLIQVIDTGIGIEEDKYDLIFNRFYQIPSEDKSGTVVGTGIGLHLCREFVKLHNGAISVRSQVGKGSTFTVSLPIELPEIQEIISSPDKSDTTGVGERTGIWEENEILGQAQQENTEMRTEPNKPTLLIVDDNADFREFMKLSLSGLYHVFTADDGEQAWKVILAELPDMVVSDVMMPVTDGIVLCKRIKQDIRTSHIPVILLTAKSAEESKMTGLEAGADDYIGKPFNMDMLILKIQHLVEMKKRLQKQFMQSSQTGIQLADIPISSMDEQLMRKAIAYIEEQIANPELSVERLSREMGMSRVNFYKKTLSITGKTPVELIRAIRMKRAAQLLEKSQMRINEVASEVGFNDIKLFRKYFKDEFGTLPSDYMKRE</sequence>
<dbReference type="SMART" id="SM00388">
    <property type="entry name" value="HisKA"/>
    <property type="match status" value="1"/>
</dbReference>
<dbReference type="InterPro" id="IPR036097">
    <property type="entry name" value="HisK_dim/P_sf"/>
</dbReference>
<keyword evidence="5" id="KW-0238">DNA-binding</keyword>
<keyword evidence="3 7" id="KW-0597">Phosphoprotein</keyword>
<feature type="domain" description="Response regulatory" evidence="11">
    <location>
        <begin position="1131"/>
        <end position="1246"/>
    </location>
</feature>
<dbReference type="SUPFAM" id="SSF55874">
    <property type="entry name" value="ATPase domain of HSP90 chaperone/DNA topoisomerase II/histidine kinase"/>
    <property type="match status" value="1"/>
</dbReference>
<dbReference type="InterPro" id="IPR013783">
    <property type="entry name" value="Ig-like_fold"/>
</dbReference>
<evidence type="ECO:0000259" key="9">
    <source>
        <dbReference type="PROSITE" id="PS01124"/>
    </source>
</evidence>
<evidence type="ECO:0000313" key="13">
    <source>
        <dbReference type="Proteomes" id="UP000533637"/>
    </source>
</evidence>
<gene>
    <name evidence="12" type="ORF">GGQ57_001998</name>
</gene>
<feature type="domain" description="HTH araC/xylS-type" evidence="9">
    <location>
        <begin position="1280"/>
        <end position="1379"/>
    </location>
</feature>
<dbReference type="SUPFAM" id="SSF52172">
    <property type="entry name" value="CheY-like"/>
    <property type="match status" value="1"/>
</dbReference>
<dbReference type="SMART" id="SM00448">
    <property type="entry name" value="REC"/>
    <property type="match status" value="1"/>
</dbReference>
<keyword evidence="4" id="KW-0805">Transcription regulation</keyword>
<dbReference type="Pfam" id="PF12833">
    <property type="entry name" value="HTH_18"/>
    <property type="match status" value="1"/>
</dbReference>
<dbReference type="InterPro" id="IPR001789">
    <property type="entry name" value="Sig_transdc_resp-reg_receiver"/>
</dbReference>
<dbReference type="SUPFAM" id="SSF46689">
    <property type="entry name" value="Homeodomain-like"/>
    <property type="match status" value="1"/>
</dbReference>
<protein>
    <recommendedName>
        <fullName evidence="2">histidine kinase</fullName>
        <ecNumber evidence="2">2.7.13.3</ecNumber>
    </recommendedName>
</protein>
<dbReference type="PROSITE" id="PS01124">
    <property type="entry name" value="HTH_ARAC_FAMILY_2"/>
    <property type="match status" value="1"/>
</dbReference>
<evidence type="ECO:0000256" key="3">
    <source>
        <dbReference type="ARBA" id="ARBA00022553"/>
    </source>
</evidence>
<dbReference type="Proteomes" id="UP000533637">
    <property type="component" value="Unassembled WGS sequence"/>
</dbReference>
<dbReference type="SUPFAM" id="SSF63829">
    <property type="entry name" value="Calcium-dependent phosphotriesterase"/>
    <property type="match status" value="1"/>
</dbReference>
<dbReference type="PROSITE" id="PS00041">
    <property type="entry name" value="HTH_ARAC_FAMILY_1"/>
    <property type="match status" value="1"/>
</dbReference>
<dbReference type="InterPro" id="IPR018062">
    <property type="entry name" value="HTH_AraC-typ_CS"/>
</dbReference>
<evidence type="ECO:0000259" key="10">
    <source>
        <dbReference type="PROSITE" id="PS50109"/>
    </source>
</evidence>
<dbReference type="Pfam" id="PF02518">
    <property type="entry name" value="HATPase_c"/>
    <property type="match status" value="1"/>
</dbReference>
<comment type="catalytic activity">
    <reaction evidence="1">
        <text>ATP + protein L-histidine = ADP + protein N-phospho-L-histidine.</text>
        <dbReference type="EC" id="2.7.13.3"/>
    </reaction>
</comment>
<dbReference type="InterPro" id="IPR005467">
    <property type="entry name" value="His_kinase_dom"/>
</dbReference>
<dbReference type="EC" id="2.7.13.3" evidence="2"/>
<dbReference type="InterPro" id="IPR018060">
    <property type="entry name" value="HTH_AraC"/>
</dbReference>
<dbReference type="InterPro" id="IPR004358">
    <property type="entry name" value="Sig_transdc_His_kin-like_C"/>
</dbReference>
<dbReference type="PANTHER" id="PTHR43547:SF2">
    <property type="entry name" value="HYBRID SIGNAL TRANSDUCTION HISTIDINE KINASE C"/>
    <property type="match status" value="1"/>
</dbReference>
<evidence type="ECO:0000256" key="4">
    <source>
        <dbReference type="ARBA" id="ARBA00023015"/>
    </source>
</evidence>
<evidence type="ECO:0000313" key="12">
    <source>
        <dbReference type="EMBL" id="MBB4622101.1"/>
    </source>
</evidence>
<dbReference type="InterPro" id="IPR009057">
    <property type="entry name" value="Homeodomain-like_sf"/>
</dbReference>
<name>A0ABR6KKT5_9BACT</name>
<dbReference type="EMBL" id="JACHOC010000003">
    <property type="protein sequence ID" value="MBB4622101.1"/>
    <property type="molecule type" value="Genomic_DNA"/>
</dbReference>
<evidence type="ECO:0000256" key="6">
    <source>
        <dbReference type="ARBA" id="ARBA00023163"/>
    </source>
</evidence>
<dbReference type="Pfam" id="PF07494">
    <property type="entry name" value="Reg_prop"/>
    <property type="match status" value="4"/>
</dbReference>
<keyword evidence="12" id="KW-0418">Kinase</keyword>
<dbReference type="CDD" id="cd16922">
    <property type="entry name" value="HATPase_EvgS-ArcB-TorS-like"/>
    <property type="match status" value="1"/>
</dbReference>
<evidence type="ECO:0000259" key="11">
    <source>
        <dbReference type="PROSITE" id="PS50110"/>
    </source>
</evidence>
<keyword evidence="8" id="KW-1133">Transmembrane helix</keyword>
<dbReference type="RefSeq" id="WP_183670440.1">
    <property type="nucleotide sequence ID" value="NZ_BMPB01000001.1"/>
</dbReference>
<dbReference type="InterPro" id="IPR011047">
    <property type="entry name" value="Quinoprotein_ADH-like_sf"/>
</dbReference>
<evidence type="ECO:0000256" key="1">
    <source>
        <dbReference type="ARBA" id="ARBA00000085"/>
    </source>
</evidence>
<dbReference type="InterPro" id="IPR015943">
    <property type="entry name" value="WD40/YVTN_repeat-like_dom_sf"/>
</dbReference>
<dbReference type="CDD" id="cd17574">
    <property type="entry name" value="REC_OmpR"/>
    <property type="match status" value="1"/>
</dbReference>
<feature type="transmembrane region" description="Helical" evidence="8">
    <location>
        <begin position="807"/>
        <end position="828"/>
    </location>
</feature>
<evidence type="ECO:0000256" key="5">
    <source>
        <dbReference type="ARBA" id="ARBA00023125"/>
    </source>
</evidence>
<feature type="modified residue" description="4-aspartylphosphate" evidence="7">
    <location>
        <position position="1179"/>
    </location>
</feature>
<dbReference type="GO" id="GO:0016301">
    <property type="term" value="F:kinase activity"/>
    <property type="evidence" value="ECO:0007669"/>
    <property type="project" value="UniProtKB-KW"/>
</dbReference>
<dbReference type="PRINTS" id="PR00344">
    <property type="entry name" value="BCTRLSENSOR"/>
</dbReference>
<keyword evidence="12" id="KW-0808">Transferase</keyword>
<feature type="domain" description="Histidine kinase" evidence="10">
    <location>
        <begin position="860"/>
        <end position="1082"/>
    </location>
</feature>
<dbReference type="InterPro" id="IPR011006">
    <property type="entry name" value="CheY-like_superfamily"/>
</dbReference>
<reference evidence="12 13" key="1">
    <citation type="submission" date="2020-08" db="EMBL/GenBank/DDBJ databases">
        <title>Genomic Encyclopedia of Type Strains, Phase IV (KMG-IV): sequencing the most valuable type-strain genomes for metagenomic binning, comparative biology and taxonomic classification.</title>
        <authorList>
            <person name="Goeker M."/>
        </authorList>
    </citation>
    <scope>NUCLEOTIDE SEQUENCE [LARGE SCALE GENOMIC DNA]</scope>
    <source>
        <strain evidence="12 13">DSM 102983</strain>
    </source>
</reference>
<organism evidence="12 13">
    <name type="scientific">Parabacteroides faecis</name>
    <dbReference type="NCBI Taxonomy" id="1217282"/>
    <lineage>
        <taxon>Bacteria</taxon>
        <taxon>Pseudomonadati</taxon>
        <taxon>Bacteroidota</taxon>
        <taxon>Bacteroidia</taxon>
        <taxon>Bacteroidales</taxon>
        <taxon>Tannerellaceae</taxon>
        <taxon>Parabacteroides</taxon>
    </lineage>
</organism>
<dbReference type="PROSITE" id="PS50109">
    <property type="entry name" value="HIS_KIN"/>
    <property type="match status" value="1"/>
</dbReference>
<dbReference type="Gene3D" id="1.10.10.60">
    <property type="entry name" value="Homeodomain-like"/>
    <property type="match status" value="1"/>
</dbReference>
<dbReference type="CDD" id="cd00082">
    <property type="entry name" value="HisKA"/>
    <property type="match status" value="1"/>
</dbReference>
<proteinExistence type="predicted"/>
<accession>A0ABR6KKT5</accession>
<dbReference type="Pfam" id="PF00072">
    <property type="entry name" value="Response_reg"/>
    <property type="match status" value="1"/>
</dbReference>
<dbReference type="SMART" id="SM00387">
    <property type="entry name" value="HATPase_c"/>
    <property type="match status" value="1"/>
</dbReference>
<dbReference type="InterPro" id="IPR011110">
    <property type="entry name" value="Reg_prop"/>
</dbReference>
<evidence type="ECO:0000256" key="2">
    <source>
        <dbReference type="ARBA" id="ARBA00012438"/>
    </source>
</evidence>
<dbReference type="Pfam" id="PF07495">
    <property type="entry name" value="Y_Y_Y"/>
    <property type="match status" value="1"/>
</dbReference>
<dbReference type="Pfam" id="PF00512">
    <property type="entry name" value="HisKA"/>
    <property type="match status" value="1"/>
</dbReference>
<dbReference type="SUPFAM" id="SSF50998">
    <property type="entry name" value="Quinoprotein alcohol dehydrogenase-like"/>
    <property type="match status" value="2"/>
</dbReference>
<dbReference type="InterPro" id="IPR036890">
    <property type="entry name" value="HATPase_C_sf"/>
</dbReference>
<keyword evidence="13" id="KW-1185">Reference proteome</keyword>
<evidence type="ECO:0000256" key="8">
    <source>
        <dbReference type="SAM" id="Phobius"/>
    </source>
</evidence>
<dbReference type="Gene3D" id="2.60.40.10">
    <property type="entry name" value="Immunoglobulins"/>
    <property type="match status" value="1"/>
</dbReference>
<dbReference type="PANTHER" id="PTHR43547">
    <property type="entry name" value="TWO-COMPONENT HISTIDINE KINASE"/>
    <property type="match status" value="1"/>
</dbReference>
<dbReference type="PROSITE" id="PS50110">
    <property type="entry name" value="RESPONSE_REGULATORY"/>
    <property type="match status" value="1"/>
</dbReference>